<keyword evidence="4" id="KW-1185">Reference proteome</keyword>
<evidence type="ECO:0000313" key="3">
    <source>
        <dbReference type="EMBL" id="PWK77892.1"/>
    </source>
</evidence>
<dbReference type="Pfam" id="PF01370">
    <property type="entry name" value="Epimerase"/>
    <property type="match status" value="1"/>
</dbReference>
<dbReference type="GO" id="GO:0008743">
    <property type="term" value="F:L-threonine 3-dehydrogenase activity"/>
    <property type="evidence" value="ECO:0007669"/>
    <property type="project" value="TreeGrafter"/>
</dbReference>
<protein>
    <submittedName>
        <fullName evidence="3">Nucleoside-diphosphate-sugar epimerase</fullName>
    </submittedName>
</protein>
<comment type="similarity">
    <text evidence="1">Belongs to the NAD(P)-dependent epimerase/dehydratase family.</text>
</comment>
<dbReference type="GO" id="GO:0006567">
    <property type="term" value="P:L-threonine catabolic process"/>
    <property type="evidence" value="ECO:0007669"/>
    <property type="project" value="TreeGrafter"/>
</dbReference>
<evidence type="ECO:0000256" key="1">
    <source>
        <dbReference type="ARBA" id="ARBA00007637"/>
    </source>
</evidence>
<dbReference type="Gene3D" id="3.40.50.720">
    <property type="entry name" value="NAD(P)-binding Rossmann-like Domain"/>
    <property type="match status" value="1"/>
</dbReference>
<dbReference type="SUPFAM" id="SSF51735">
    <property type="entry name" value="NAD(P)-binding Rossmann-fold domains"/>
    <property type="match status" value="1"/>
</dbReference>
<dbReference type="InterPro" id="IPR036291">
    <property type="entry name" value="NAD(P)-bd_dom_sf"/>
</dbReference>
<dbReference type="InterPro" id="IPR051225">
    <property type="entry name" value="NAD(P)_epim/dehydratase"/>
</dbReference>
<reference evidence="3 4" key="1">
    <citation type="submission" date="2018-05" db="EMBL/GenBank/DDBJ databases">
        <title>Genomic Encyclopedia of Archaeal and Bacterial Type Strains, Phase II (KMG-II): from individual species to whole genera.</title>
        <authorList>
            <person name="Goeker M."/>
        </authorList>
    </citation>
    <scope>NUCLEOTIDE SEQUENCE [LARGE SCALE GENOMIC DNA]</scope>
    <source>
        <strain evidence="3 4">DSM 19975</strain>
    </source>
</reference>
<evidence type="ECO:0000313" key="4">
    <source>
        <dbReference type="Proteomes" id="UP000245678"/>
    </source>
</evidence>
<dbReference type="PANTHER" id="PTHR42687:SF1">
    <property type="entry name" value="L-THREONINE 3-DEHYDROGENASE, MITOCHONDRIAL"/>
    <property type="match status" value="1"/>
</dbReference>
<name>A0A316HSG6_9SPHI</name>
<dbReference type="Proteomes" id="UP000245678">
    <property type="component" value="Unassembled WGS sequence"/>
</dbReference>
<comment type="caution">
    <text evidence="3">The sequence shown here is derived from an EMBL/GenBank/DDBJ whole genome shotgun (WGS) entry which is preliminary data.</text>
</comment>
<dbReference type="PANTHER" id="PTHR42687">
    <property type="entry name" value="L-THREONINE 3-DEHYDROGENASE"/>
    <property type="match status" value="1"/>
</dbReference>
<organism evidence="3 4">
    <name type="scientific">Mucilaginibacter oryzae</name>
    <dbReference type="NCBI Taxonomy" id="468058"/>
    <lineage>
        <taxon>Bacteria</taxon>
        <taxon>Pseudomonadati</taxon>
        <taxon>Bacteroidota</taxon>
        <taxon>Sphingobacteriia</taxon>
        <taxon>Sphingobacteriales</taxon>
        <taxon>Sphingobacteriaceae</taxon>
        <taxon>Mucilaginibacter</taxon>
    </lineage>
</organism>
<accession>A0A316HSG6</accession>
<sequence>MWELLYEITPIGNNYADFVTLINPKNPPKSRSRLKNRNWCKVQIQAFLLLLDLPTSDLLTKYLKTLHLRRKTQNCMSEKILVIGANGQIGTELVLALRNIHGADAVIASDINSPTYAMRISSGPFELVNVLDKDNLHHIFDKHRPTQVYLLAAILSAVGEQKPKMAWDLNMTGLLHILDFAVEFKVNKVFWPSSIAVFGPHSPQYHTPQYCVMDPNTVYGFSKLAGERWCEYYFNKYGLDVRSIRYPGLVGWKANPGGGTTDYAVHIFHQALKTGKYESFLAGGTALPMMYMDDAIRATISLMDAPAEKISIRSSYNLAGISFTPEQLAAEIKKLIPGFEISYSGNDPRQAIADSWPKSIDDSYAQNDWGWQLEYNLPKMVADMLENLKKII</sequence>
<gene>
    <name evidence="3" type="ORF">LX99_02777</name>
</gene>
<dbReference type="AlphaFoldDB" id="A0A316HSG6"/>
<dbReference type="InterPro" id="IPR001509">
    <property type="entry name" value="Epimerase_deHydtase"/>
</dbReference>
<dbReference type="FunFam" id="3.40.50.720:FF:000077">
    <property type="entry name" value="L-threonine 3-dehydrogenase, mitochondrial"/>
    <property type="match status" value="1"/>
</dbReference>
<evidence type="ECO:0000259" key="2">
    <source>
        <dbReference type="Pfam" id="PF01370"/>
    </source>
</evidence>
<dbReference type="EMBL" id="QGHA01000004">
    <property type="protein sequence ID" value="PWK77892.1"/>
    <property type="molecule type" value="Genomic_DNA"/>
</dbReference>
<feature type="domain" description="NAD-dependent epimerase/dehydratase" evidence="2">
    <location>
        <begin position="80"/>
        <end position="311"/>
    </location>
</feature>
<proteinExistence type="inferred from homology"/>